<sequence length="196" mass="22052">MSGRLFEITCGGPPPPLSYYRNGESHLPRALQPPHCCTFPHHVILRLFPKPSANFFNQQRCSQISRREAPAATCYDSGLRLRAGLSPASILFRMTAENALKWSIGRILRPTGSMPPGETWILHVYARRPSAGTKACEHVPLRANSRDTKPYGMSLSSLRRATKRDPQRYQNRQERGEYPCFPPYQLPGRAPGRPGL</sequence>
<keyword evidence="3" id="KW-1185">Reference proteome</keyword>
<dbReference type="GeneID" id="54589451"/>
<feature type="region of interest" description="Disordered" evidence="1">
    <location>
        <begin position="141"/>
        <end position="196"/>
    </location>
</feature>
<proteinExistence type="predicted"/>
<gene>
    <name evidence="2" type="ORF">BU26DRAFT_63250</name>
</gene>
<feature type="compositionally biased region" description="Basic and acidic residues" evidence="1">
    <location>
        <begin position="163"/>
        <end position="177"/>
    </location>
</feature>
<dbReference type="RefSeq" id="XP_033681146.1">
    <property type="nucleotide sequence ID" value="XM_033836121.1"/>
</dbReference>
<dbReference type="Proteomes" id="UP000800094">
    <property type="component" value="Unassembled WGS sequence"/>
</dbReference>
<organism evidence="2 3">
    <name type="scientific">Trematosphaeria pertusa</name>
    <dbReference type="NCBI Taxonomy" id="390896"/>
    <lineage>
        <taxon>Eukaryota</taxon>
        <taxon>Fungi</taxon>
        <taxon>Dikarya</taxon>
        <taxon>Ascomycota</taxon>
        <taxon>Pezizomycotina</taxon>
        <taxon>Dothideomycetes</taxon>
        <taxon>Pleosporomycetidae</taxon>
        <taxon>Pleosporales</taxon>
        <taxon>Massarineae</taxon>
        <taxon>Trematosphaeriaceae</taxon>
        <taxon>Trematosphaeria</taxon>
    </lineage>
</organism>
<evidence type="ECO:0000313" key="2">
    <source>
        <dbReference type="EMBL" id="KAF2246142.1"/>
    </source>
</evidence>
<name>A0A6A6I855_9PLEO</name>
<protein>
    <submittedName>
        <fullName evidence="2">Uncharacterized protein</fullName>
    </submittedName>
</protein>
<evidence type="ECO:0000313" key="3">
    <source>
        <dbReference type="Proteomes" id="UP000800094"/>
    </source>
</evidence>
<dbReference type="EMBL" id="ML987199">
    <property type="protein sequence ID" value="KAF2246142.1"/>
    <property type="molecule type" value="Genomic_DNA"/>
</dbReference>
<reference evidence="2" key="1">
    <citation type="journal article" date="2020" name="Stud. Mycol.">
        <title>101 Dothideomycetes genomes: a test case for predicting lifestyles and emergence of pathogens.</title>
        <authorList>
            <person name="Haridas S."/>
            <person name="Albert R."/>
            <person name="Binder M."/>
            <person name="Bloem J."/>
            <person name="Labutti K."/>
            <person name="Salamov A."/>
            <person name="Andreopoulos B."/>
            <person name="Baker S."/>
            <person name="Barry K."/>
            <person name="Bills G."/>
            <person name="Bluhm B."/>
            <person name="Cannon C."/>
            <person name="Castanera R."/>
            <person name="Culley D."/>
            <person name="Daum C."/>
            <person name="Ezra D."/>
            <person name="Gonzalez J."/>
            <person name="Henrissat B."/>
            <person name="Kuo A."/>
            <person name="Liang C."/>
            <person name="Lipzen A."/>
            <person name="Lutzoni F."/>
            <person name="Magnuson J."/>
            <person name="Mondo S."/>
            <person name="Nolan M."/>
            <person name="Ohm R."/>
            <person name="Pangilinan J."/>
            <person name="Park H.-J."/>
            <person name="Ramirez L."/>
            <person name="Alfaro M."/>
            <person name="Sun H."/>
            <person name="Tritt A."/>
            <person name="Yoshinaga Y."/>
            <person name="Zwiers L.-H."/>
            <person name="Turgeon B."/>
            <person name="Goodwin S."/>
            <person name="Spatafora J."/>
            <person name="Crous P."/>
            <person name="Grigoriev I."/>
        </authorList>
    </citation>
    <scope>NUCLEOTIDE SEQUENCE</scope>
    <source>
        <strain evidence="2">CBS 122368</strain>
    </source>
</reference>
<evidence type="ECO:0000256" key="1">
    <source>
        <dbReference type="SAM" id="MobiDB-lite"/>
    </source>
</evidence>
<dbReference type="AlphaFoldDB" id="A0A6A6I855"/>
<accession>A0A6A6I855</accession>